<dbReference type="Gene3D" id="2.60.40.1930">
    <property type="match status" value="2"/>
</dbReference>
<accession>R7TWG9</accession>
<dbReference type="SMART" id="SM01359">
    <property type="entry name" value="A2M_N_2"/>
    <property type="match status" value="1"/>
</dbReference>
<dbReference type="EMBL" id="KB309013">
    <property type="protein sequence ID" value="ELT95781.1"/>
    <property type="molecule type" value="Genomic_DNA"/>
</dbReference>
<comment type="caution">
    <text evidence="2">Lacks conserved residue(s) required for the propagation of feature annotation.</text>
</comment>
<dbReference type="PANTHER" id="PTHR11412">
    <property type="entry name" value="MACROGLOBULIN / COMPLEMENT"/>
    <property type="match status" value="1"/>
</dbReference>
<name>R7TWG9_CAPTE</name>
<dbReference type="OMA" id="NECDEYL"/>
<dbReference type="OrthoDB" id="6359008at2759"/>
<evidence type="ECO:0000256" key="1">
    <source>
        <dbReference type="ARBA" id="ARBA00023157"/>
    </source>
</evidence>
<dbReference type="InterPro" id="IPR011625">
    <property type="entry name" value="A2M_N_BRD"/>
</dbReference>
<feature type="chain" id="PRO_5008787427" description="Alpha-2-macroglobulin bait region domain-containing protein" evidence="3">
    <location>
        <begin position="22"/>
        <end position="765"/>
    </location>
</feature>
<sequence length="765" mass="84931">MAFLILFTTILCPLAVDVVLAVPVVGATTSFFAVTQNILFSGDAYLVPVKVKDLGEPVTLRVDLLTSDIIASVDHEISEDGLYTLVLQVPSSLEAADHFISVKAFRSDEVIFEQSSKVRVEVTLASFFVETEKPVYQPGQQVYFWIYGMNKNLLPNTDKYDEIFVFDPNDELIFGWYDETPSAEGVVERNFNLGTSNQAIEGNWRIHVTRGNLQKDYNFRVVNATSYPDNLEFVNVSMPIKVFEDEDLWGFVTAKNSTGGLISGICHVNLLIRLDGEEKGNISTFYEPFNGEAPFRFTMDEIREAINRYSAVGAELYVEAYVEGHLPVGWALAPVLAEDLVVHLIGDSARTLKPNQELNIQFAVSRSDGSRAPRAIGRLLTIQGNEHSLDGTNAPFQGNIIVNLQGVATSNYVVGSQAYSLEMTAFFPGQVSHASVSATRMHSETNSYVQLTIEDSHPKVGDDVKFSFLVTGNANENDFTYVVMSGGKVLEADEVSGLTFSVAMKREMFPECQVLVYSQHDGETLADSVSFHVTADHLNSVQLKEGTVVQDRLEVNVTAEPHSYVAGSMVHHDLYSRGISPFIQPLDIDEAMSSLDTNASRKHVWKTDGRWQEAVHFPAPSPAMDVSKVFKYLDLNTMSSDAVWEVSHTCNASLGWFPCMDLTCFHDEHRCHGYNVCRDRQDEMGCVYEISDQHTPVDQRTQILDQHTEEGIPWIIRSTDENGEGILRVHVRDEQTTWVSSGTAADVTSGYGFQSSPAVLNIPSN</sequence>
<feature type="signal peptide" evidence="3">
    <location>
        <begin position="1"/>
        <end position="21"/>
    </location>
</feature>
<evidence type="ECO:0000256" key="2">
    <source>
        <dbReference type="PROSITE-ProRule" id="PRU00124"/>
    </source>
</evidence>
<keyword evidence="3" id="KW-0732">Signal</keyword>
<proteinExistence type="predicted"/>
<dbReference type="STRING" id="283909.R7TWG9"/>
<gene>
    <name evidence="5" type="ORF">CAPTEDRAFT_221040</name>
</gene>
<dbReference type="InterPro" id="IPR002890">
    <property type="entry name" value="MG2"/>
</dbReference>
<dbReference type="EnsemblMetazoa" id="CapteT221040">
    <property type="protein sequence ID" value="CapteP221040"/>
    <property type="gene ID" value="CapteG221040"/>
</dbReference>
<reference evidence="7" key="1">
    <citation type="submission" date="2012-12" db="EMBL/GenBank/DDBJ databases">
        <authorList>
            <person name="Hellsten U."/>
            <person name="Grimwood J."/>
            <person name="Chapman J.A."/>
            <person name="Shapiro H."/>
            <person name="Aerts A."/>
            <person name="Otillar R.P."/>
            <person name="Terry A.Y."/>
            <person name="Boore J.L."/>
            <person name="Simakov O."/>
            <person name="Marletaz F."/>
            <person name="Cho S.-J."/>
            <person name="Edsinger-Gonzales E."/>
            <person name="Havlak P."/>
            <person name="Kuo D.-H."/>
            <person name="Larsson T."/>
            <person name="Lv J."/>
            <person name="Arendt D."/>
            <person name="Savage R."/>
            <person name="Osoegawa K."/>
            <person name="de Jong P."/>
            <person name="Lindberg D.R."/>
            <person name="Seaver E.C."/>
            <person name="Weisblat D.A."/>
            <person name="Putnam N.H."/>
            <person name="Grigoriev I.V."/>
            <person name="Rokhsar D.S."/>
        </authorList>
    </citation>
    <scope>NUCLEOTIDE SEQUENCE</scope>
    <source>
        <strain evidence="7">I ESC-2004</strain>
    </source>
</reference>
<keyword evidence="7" id="KW-1185">Reference proteome</keyword>
<dbReference type="InterPro" id="IPR002172">
    <property type="entry name" value="LDrepeatLR_classA_rpt"/>
</dbReference>
<feature type="disulfide bond" evidence="2">
    <location>
        <begin position="671"/>
        <end position="686"/>
    </location>
</feature>
<evidence type="ECO:0000313" key="5">
    <source>
        <dbReference type="EMBL" id="ELT95781.1"/>
    </source>
</evidence>
<evidence type="ECO:0000313" key="7">
    <source>
        <dbReference type="Proteomes" id="UP000014760"/>
    </source>
</evidence>
<dbReference type="EMBL" id="AMQN01011670">
    <property type="status" value="NOT_ANNOTATED_CDS"/>
    <property type="molecule type" value="Genomic_DNA"/>
</dbReference>
<dbReference type="Proteomes" id="UP000014760">
    <property type="component" value="Unassembled WGS sequence"/>
</dbReference>
<reference evidence="6" key="3">
    <citation type="submission" date="2015-06" db="UniProtKB">
        <authorList>
            <consortium name="EnsemblMetazoa"/>
        </authorList>
    </citation>
    <scope>IDENTIFICATION</scope>
</reference>
<dbReference type="InterPro" id="IPR050473">
    <property type="entry name" value="A2M/Complement_sys"/>
</dbReference>
<evidence type="ECO:0000259" key="4">
    <source>
        <dbReference type="SMART" id="SM01359"/>
    </source>
</evidence>
<dbReference type="GO" id="GO:0004866">
    <property type="term" value="F:endopeptidase inhibitor activity"/>
    <property type="evidence" value="ECO:0007669"/>
    <property type="project" value="InterPro"/>
</dbReference>
<reference evidence="5 7" key="2">
    <citation type="journal article" date="2013" name="Nature">
        <title>Insights into bilaterian evolution from three spiralian genomes.</title>
        <authorList>
            <person name="Simakov O."/>
            <person name="Marletaz F."/>
            <person name="Cho S.J."/>
            <person name="Edsinger-Gonzales E."/>
            <person name="Havlak P."/>
            <person name="Hellsten U."/>
            <person name="Kuo D.H."/>
            <person name="Larsson T."/>
            <person name="Lv J."/>
            <person name="Arendt D."/>
            <person name="Savage R."/>
            <person name="Osoegawa K."/>
            <person name="de Jong P."/>
            <person name="Grimwood J."/>
            <person name="Chapman J.A."/>
            <person name="Shapiro H."/>
            <person name="Aerts A."/>
            <person name="Otillar R.P."/>
            <person name="Terry A.Y."/>
            <person name="Boore J.L."/>
            <person name="Grigoriev I.V."/>
            <person name="Lindberg D.R."/>
            <person name="Seaver E.C."/>
            <person name="Weisblat D.A."/>
            <person name="Putnam N.H."/>
            <person name="Rokhsar D.S."/>
        </authorList>
    </citation>
    <scope>NUCLEOTIDE SEQUENCE</scope>
    <source>
        <strain evidence="5 7">I ESC-2004</strain>
    </source>
</reference>
<evidence type="ECO:0000256" key="3">
    <source>
        <dbReference type="SAM" id="SignalP"/>
    </source>
</evidence>
<evidence type="ECO:0000313" key="6">
    <source>
        <dbReference type="EnsemblMetazoa" id="CapteP221040"/>
    </source>
</evidence>
<keyword evidence="1 2" id="KW-1015">Disulfide bond</keyword>
<feature type="domain" description="Alpha-2-macroglobulin bait region" evidence="4">
    <location>
        <begin position="449"/>
        <end position="577"/>
    </location>
</feature>
<organism evidence="5">
    <name type="scientific">Capitella teleta</name>
    <name type="common">Polychaete worm</name>
    <dbReference type="NCBI Taxonomy" id="283909"/>
    <lineage>
        <taxon>Eukaryota</taxon>
        <taxon>Metazoa</taxon>
        <taxon>Spiralia</taxon>
        <taxon>Lophotrochozoa</taxon>
        <taxon>Annelida</taxon>
        <taxon>Polychaeta</taxon>
        <taxon>Sedentaria</taxon>
        <taxon>Scolecida</taxon>
        <taxon>Capitellidae</taxon>
        <taxon>Capitella</taxon>
    </lineage>
</organism>
<feature type="disulfide bond" evidence="2">
    <location>
        <begin position="659"/>
        <end position="677"/>
    </location>
</feature>
<dbReference type="Pfam" id="PF01835">
    <property type="entry name" value="MG2"/>
    <property type="match status" value="1"/>
</dbReference>
<dbReference type="Pfam" id="PF07703">
    <property type="entry name" value="A2M_BRD"/>
    <property type="match status" value="1"/>
</dbReference>
<dbReference type="PANTHER" id="PTHR11412:SF146">
    <property type="entry name" value="CD109 ANTIGEN"/>
    <property type="match status" value="1"/>
</dbReference>
<dbReference type="HOGENOM" id="CLU_364952_0_0_1"/>
<dbReference type="CDD" id="cd00112">
    <property type="entry name" value="LDLa"/>
    <property type="match status" value="1"/>
</dbReference>
<dbReference type="PROSITE" id="PS50068">
    <property type="entry name" value="LDLRA_2"/>
    <property type="match status" value="1"/>
</dbReference>
<dbReference type="AlphaFoldDB" id="R7TWG9"/>
<protein>
    <recommendedName>
        <fullName evidence="4">Alpha-2-macroglobulin bait region domain-containing protein</fullName>
    </recommendedName>
</protein>